<evidence type="ECO:0000256" key="3">
    <source>
        <dbReference type="ARBA" id="ARBA00048505"/>
    </source>
</evidence>
<comment type="function">
    <text evidence="2">Counteracts the endogenous Pycsar antiviral defense system. Phosphodiesterase that enables metal-dependent hydrolysis of host cyclic nucleotide Pycsar defense signals such as cCMP and cUMP.</text>
</comment>
<evidence type="ECO:0000313" key="6">
    <source>
        <dbReference type="Proteomes" id="UP000612456"/>
    </source>
</evidence>
<dbReference type="InterPro" id="IPR050855">
    <property type="entry name" value="NDM-1-like"/>
</dbReference>
<protein>
    <recommendedName>
        <fullName evidence="4">Metallo-beta-lactamase domain-containing protein</fullName>
    </recommendedName>
</protein>
<proteinExistence type="predicted"/>
<dbReference type="InterPro" id="IPR001279">
    <property type="entry name" value="Metallo-B-lactamas"/>
</dbReference>
<name>A0A916ZI70_9BACL</name>
<evidence type="ECO:0000256" key="2">
    <source>
        <dbReference type="ARBA" id="ARBA00034301"/>
    </source>
</evidence>
<dbReference type="Gene3D" id="3.60.15.10">
    <property type="entry name" value="Ribonuclease Z/Hydroxyacylglutathione hydrolase-like"/>
    <property type="match status" value="1"/>
</dbReference>
<dbReference type="PANTHER" id="PTHR42951">
    <property type="entry name" value="METALLO-BETA-LACTAMASE DOMAIN-CONTAINING"/>
    <property type="match status" value="1"/>
</dbReference>
<comment type="caution">
    <text evidence="5">The sequence shown here is derived from an EMBL/GenBank/DDBJ whole genome shotgun (WGS) entry which is preliminary data.</text>
</comment>
<dbReference type="Pfam" id="PF00753">
    <property type="entry name" value="Lactamase_B"/>
    <property type="match status" value="1"/>
</dbReference>
<dbReference type="AlphaFoldDB" id="A0A916ZI70"/>
<reference evidence="5" key="1">
    <citation type="journal article" date="2014" name="Int. J. Syst. Evol. Microbiol.">
        <title>Complete genome sequence of Corynebacterium casei LMG S-19264T (=DSM 44701T), isolated from a smear-ripened cheese.</title>
        <authorList>
            <consortium name="US DOE Joint Genome Institute (JGI-PGF)"/>
            <person name="Walter F."/>
            <person name="Albersmeier A."/>
            <person name="Kalinowski J."/>
            <person name="Ruckert C."/>
        </authorList>
    </citation>
    <scope>NUCLEOTIDE SEQUENCE</scope>
    <source>
        <strain evidence="5">CGMCC 1.15178</strain>
    </source>
</reference>
<gene>
    <name evidence="5" type="ORF">GCM10010911_67580</name>
</gene>
<keyword evidence="6" id="KW-1185">Reference proteome</keyword>
<evidence type="ECO:0000313" key="5">
    <source>
        <dbReference type="EMBL" id="GGD99174.1"/>
    </source>
</evidence>
<feature type="domain" description="Metallo-beta-lactamase" evidence="4">
    <location>
        <begin position="24"/>
        <end position="215"/>
    </location>
</feature>
<dbReference type="Proteomes" id="UP000612456">
    <property type="component" value="Unassembled WGS sequence"/>
</dbReference>
<evidence type="ECO:0000256" key="1">
    <source>
        <dbReference type="ARBA" id="ARBA00034221"/>
    </source>
</evidence>
<dbReference type="RefSeq" id="WP_188999881.1">
    <property type="nucleotide sequence ID" value="NZ_BMHP01000011.1"/>
</dbReference>
<dbReference type="EMBL" id="BMHP01000011">
    <property type="protein sequence ID" value="GGD99174.1"/>
    <property type="molecule type" value="Genomic_DNA"/>
</dbReference>
<dbReference type="SUPFAM" id="SSF56281">
    <property type="entry name" value="Metallo-hydrolase/oxidoreductase"/>
    <property type="match status" value="1"/>
</dbReference>
<evidence type="ECO:0000259" key="4">
    <source>
        <dbReference type="SMART" id="SM00849"/>
    </source>
</evidence>
<accession>A0A916ZI70</accession>
<comment type="catalytic activity">
    <reaction evidence="3">
        <text>3',5'-cyclic UMP + H2O = UMP + H(+)</text>
        <dbReference type="Rhea" id="RHEA:70575"/>
        <dbReference type="ChEBI" id="CHEBI:15377"/>
        <dbReference type="ChEBI" id="CHEBI:15378"/>
        <dbReference type="ChEBI" id="CHEBI:57865"/>
        <dbReference type="ChEBI" id="CHEBI:184387"/>
    </reaction>
    <physiologicalReaction direction="left-to-right" evidence="3">
        <dbReference type="Rhea" id="RHEA:70576"/>
    </physiologicalReaction>
</comment>
<reference evidence="5" key="2">
    <citation type="submission" date="2020-09" db="EMBL/GenBank/DDBJ databases">
        <authorList>
            <person name="Sun Q."/>
            <person name="Zhou Y."/>
        </authorList>
    </citation>
    <scope>NUCLEOTIDE SEQUENCE</scope>
    <source>
        <strain evidence="5">CGMCC 1.15178</strain>
    </source>
</reference>
<comment type="catalytic activity">
    <reaction evidence="1">
        <text>3',5'-cyclic CMP + H2O = CMP + H(+)</text>
        <dbReference type="Rhea" id="RHEA:72675"/>
        <dbReference type="ChEBI" id="CHEBI:15377"/>
        <dbReference type="ChEBI" id="CHEBI:15378"/>
        <dbReference type="ChEBI" id="CHEBI:58003"/>
        <dbReference type="ChEBI" id="CHEBI:60377"/>
    </reaction>
    <physiologicalReaction direction="left-to-right" evidence="1">
        <dbReference type="Rhea" id="RHEA:72676"/>
    </physiologicalReaction>
</comment>
<organism evidence="5 6">
    <name type="scientific">Paenibacillus nasutitermitis</name>
    <dbReference type="NCBI Taxonomy" id="1652958"/>
    <lineage>
        <taxon>Bacteria</taxon>
        <taxon>Bacillati</taxon>
        <taxon>Bacillota</taxon>
        <taxon>Bacilli</taxon>
        <taxon>Bacillales</taxon>
        <taxon>Paenibacillaceae</taxon>
        <taxon>Paenibacillus</taxon>
    </lineage>
</organism>
<dbReference type="InterPro" id="IPR036866">
    <property type="entry name" value="RibonucZ/Hydroxyglut_hydro"/>
</dbReference>
<sequence>MKITERVYLVGSGKLGSGLTDDYDCNVYLLDAGGIYVLIDSGAGIRPEAILQEIRKDGLDPQKIETIVLTHAHADHSGGAAALSRMTGASVVGSSATAALLRDVDEVGIGLKAARQVGIYPADYRVEAIEAIREVRIGEILILGDLTLEIVQTPGHSADSISCYIEEIGTMFCGDLLFEGGRIAMQVAPDFSLYELARSVEILSGYEIHALMPGHLSPLLGQDDITLPQVLKQFQALQIPSNLV</sequence>
<dbReference type="SMART" id="SM00849">
    <property type="entry name" value="Lactamase_B"/>
    <property type="match status" value="1"/>
</dbReference>